<keyword evidence="7" id="KW-1185">Reference proteome</keyword>
<dbReference type="STRING" id="1117647.M5M_04520"/>
<dbReference type="FunFam" id="1.10.10.10:FF:000001">
    <property type="entry name" value="LysR family transcriptional regulator"/>
    <property type="match status" value="1"/>
</dbReference>
<evidence type="ECO:0000313" key="7">
    <source>
        <dbReference type="Proteomes" id="UP000000466"/>
    </source>
</evidence>
<dbReference type="HOGENOM" id="CLU_039613_6_1_6"/>
<dbReference type="EMBL" id="CP003746">
    <property type="protein sequence ID" value="AFU98111.1"/>
    <property type="molecule type" value="Genomic_DNA"/>
</dbReference>
<dbReference type="eggNOG" id="COG0583">
    <property type="taxonomic scope" value="Bacteria"/>
</dbReference>
<dbReference type="InterPro" id="IPR005119">
    <property type="entry name" value="LysR_subst-bd"/>
</dbReference>
<sequence>MTPLHFTLRQLQVFVAIAHHQTVTQAAQALAMSQSACSGALKDLETQYGIQLFDRVGKRLQLNELGMRLRVDAEALLAQAANFDQQLEQRPSGGQLNVGATLTIGNYLAVGLIQAYRQSDPEARVALSVANTAKITQALLNFDIDVGLIEGEIHHPDLDVSRWRSDELMCFCAPGHPLAGVTHLTDEHILAARWIVRETGSGTRQTFDRGMHGLLPGLHVELELQHTEAIKRAVEAGLGVGCLSGISLRDAFARKSLVPLATPQRDFTRDLYIALRRQKFIGPGLRRWLNICRDQANN</sequence>
<dbReference type="PRINTS" id="PR00039">
    <property type="entry name" value="HTHLYSR"/>
</dbReference>
<feature type="domain" description="HTH lysR-type" evidence="5">
    <location>
        <begin position="6"/>
        <end position="63"/>
    </location>
</feature>
<dbReference type="InterPro" id="IPR000847">
    <property type="entry name" value="LysR_HTH_N"/>
</dbReference>
<comment type="similarity">
    <text evidence="1">Belongs to the LysR transcriptional regulatory family.</text>
</comment>
<dbReference type="GO" id="GO:0000976">
    <property type="term" value="F:transcription cis-regulatory region binding"/>
    <property type="evidence" value="ECO:0007669"/>
    <property type="project" value="TreeGrafter"/>
</dbReference>
<reference evidence="6 7" key="1">
    <citation type="journal article" date="2013" name="Genome Announc.">
        <title>Complete genome sequence of Simiduia agarivorans SA1(T), a marine bacterium able to degrade a variety of polysaccharides.</title>
        <authorList>
            <person name="Lin S.Y."/>
            <person name="Shieh W.Y."/>
            <person name="Chen J.S."/>
            <person name="Tang S.L."/>
        </authorList>
    </citation>
    <scope>NUCLEOTIDE SEQUENCE [LARGE SCALE GENOMIC DNA]</scope>
    <source>
        <strain evidence="7">DSM 21679 / JCM 13881 / BCRC 17597 / SA1</strain>
    </source>
</reference>
<accession>K4KGJ5</accession>
<organism evidence="6 7">
    <name type="scientific">Simiduia agarivorans (strain DSM 21679 / JCM 13881 / BCRC 17597 / SA1)</name>
    <dbReference type="NCBI Taxonomy" id="1117647"/>
    <lineage>
        <taxon>Bacteria</taxon>
        <taxon>Pseudomonadati</taxon>
        <taxon>Pseudomonadota</taxon>
        <taxon>Gammaproteobacteria</taxon>
        <taxon>Cellvibrionales</taxon>
        <taxon>Cellvibrionaceae</taxon>
        <taxon>Simiduia</taxon>
    </lineage>
</organism>
<dbReference type="GO" id="GO:0003700">
    <property type="term" value="F:DNA-binding transcription factor activity"/>
    <property type="evidence" value="ECO:0007669"/>
    <property type="project" value="InterPro"/>
</dbReference>
<dbReference type="SUPFAM" id="SSF53850">
    <property type="entry name" value="Periplasmic binding protein-like II"/>
    <property type="match status" value="1"/>
</dbReference>
<dbReference type="InterPro" id="IPR036388">
    <property type="entry name" value="WH-like_DNA-bd_sf"/>
</dbReference>
<dbReference type="Proteomes" id="UP000000466">
    <property type="component" value="Chromosome"/>
</dbReference>
<dbReference type="KEGG" id="saga:M5M_04520"/>
<dbReference type="Pfam" id="PF00126">
    <property type="entry name" value="HTH_1"/>
    <property type="match status" value="1"/>
</dbReference>
<dbReference type="Gene3D" id="3.40.190.290">
    <property type="match status" value="1"/>
</dbReference>
<dbReference type="PANTHER" id="PTHR30126">
    <property type="entry name" value="HTH-TYPE TRANSCRIPTIONAL REGULATOR"/>
    <property type="match status" value="1"/>
</dbReference>
<evidence type="ECO:0000256" key="1">
    <source>
        <dbReference type="ARBA" id="ARBA00009437"/>
    </source>
</evidence>
<dbReference type="Gene3D" id="1.10.10.10">
    <property type="entry name" value="Winged helix-like DNA-binding domain superfamily/Winged helix DNA-binding domain"/>
    <property type="match status" value="1"/>
</dbReference>
<gene>
    <name evidence="6" type="ordered locus">M5M_04520</name>
</gene>
<keyword evidence="4" id="KW-0804">Transcription</keyword>
<dbReference type="PANTHER" id="PTHR30126:SF94">
    <property type="entry name" value="LYSR FAMILY TRANSCRIPTIONAL REGULATOR"/>
    <property type="match status" value="1"/>
</dbReference>
<dbReference type="SUPFAM" id="SSF46785">
    <property type="entry name" value="Winged helix' DNA-binding domain"/>
    <property type="match status" value="1"/>
</dbReference>
<name>K4KGJ5_SIMAS</name>
<dbReference type="Pfam" id="PF03466">
    <property type="entry name" value="LysR_substrate"/>
    <property type="match status" value="1"/>
</dbReference>
<evidence type="ECO:0000259" key="5">
    <source>
        <dbReference type="PROSITE" id="PS50931"/>
    </source>
</evidence>
<dbReference type="PROSITE" id="PS50931">
    <property type="entry name" value="HTH_LYSR"/>
    <property type="match status" value="1"/>
</dbReference>
<dbReference type="AlphaFoldDB" id="K4KGJ5"/>
<evidence type="ECO:0000256" key="3">
    <source>
        <dbReference type="ARBA" id="ARBA00023125"/>
    </source>
</evidence>
<evidence type="ECO:0000256" key="2">
    <source>
        <dbReference type="ARBA" id="ARBA00023015"/>
    </source>
</evidence>
<keyword evidence="2" id="KW-0805">Transcription regulation</keyword>
<keyword evidence="3" id="KW-0238">DNA-binding</keyword>
<evidence type="ECO:0000256" key="4">
    <source>
        <dbReference type="ARBA" id="ARBA00023163"/>
    </source>
</evidence>
<dbReference type="InterPro" id="IPR036390">
    <property type="entry name" value="WH_DNA-bd_sf"/>
</dbReference>
<protein>
    <submittedName>
        <fullName evidence="6">LysR family transcriptional regulator</fullName>
    </submittedName>
</protein>
<evidence type="ECO:0000313" key="6">
    <source>
        <dbReference type="EMBL" id="AFU98111.1"/>
    </source>
</evidence>
<dbReference type="CDD" id="cd08420">
    <property type="entry name" value="PBP2_CysL_like"/>
    <property type="match status" value="1"/>
</dbReference>
<proteinExistence type="inferred from homology"/>